<dbReference type="EMBL" id="BARS01015100">
    <property type="protein sequence ID" value="GAF87136.1"/>
    <property type="molecule type" value="Genomic_DNA"/>
</dbReference>
<comment type="caution">
    <text evidence="1">The sequence shown here is derived from an EMBL/GenBank/DDBJ whole genome shotgun (WGS) entry which is preliminary data.</text>
</comment>
<reference evidence="1" key="1">
    <citation type="journal article" date="2014" name="Front. Microbiol.">
        <title>High frequency of phylogenetically diverse reductive dehalogenase-homologous genes in deep subseafloor sedimentary metagenomes.</title>
        <authorList>
            <person name="Kawai M."/>
            <person name="Futagami T."/>
            <person name="Toyoda A."/>
            <person name="Takaki Y."/>
            <person name="Nishi S."/>
            <person name="Hori S."/>
            <person name="Arai W."/>
            <person name="Tsubouchi T."/>
            <person name="Morono Y."/>
            <person name="Uchiyama I."/>
            <person name="Ito T."/>
            <person name="Fujiyama A."/>
            <person name="Inagaki F."/>
            <person name="Takami H."/>
        </authorList>
    </citation>
    <scope>NUCLEOTIDE SEQUENCE</scope>
    <source>
        <strain evidence="1">Expedition CK06-06</strain>
    </source>
</reference>
<organism evidence="1">
    <name type="scientific">marine sediment metagenome</name>
    <dbReference type="NCBI Taxonomy" id="412755"/>
    <lineage>
        <taxon>unclassified sequences</taxon>
        <taxon>metagenomes</taxon>
        <taxon>ecological metagenomes</taxon>
    </lineage>
</organism>
<feature type="non-terminal residue" evidence="1">
    <location>
        <position position="1"/>
    </location>
</feature>
<proteinExistence type="predicted"/>
<evidence type="ECO:0000313" key="1">
    <source>
        <dbReference type="EMBL" id="GAF87136.1"/>
    </source>
</evidence>
<gene>
    <name evidence="1" type="ORF">S01H1_25060</name>
</gene>
<protein>
    <submittedName>
        <fullName evidence="1">Uncharacterized protein</fullName>
    </submittedName>
</protein>
<dbReference type="AlphaFoldDB" id="X0TIP1"/>
<name>X0TIP1_9ZZZZ</name>
<sequence length="56" mass="6568">NCKYLYFRKAPERWFSTEDYRKVENADYDVIPNWTMGNLTTNARFLQGVIATDGST</sequence>
<accession>X0TIP1</accession>